<name>A0ABW4BD61_9LACO</name>
<accession>A0ABW4BD61</accession>
<dbReference type="InterPro" id="IPR025394">
    <property type="entry name" value="DUF4127"/>
</dbReference>
<reference evidence="2" key="1">
    <citation type="journal article" date="2019" name="Int. J. Syst. Evol. Microbiol.">
        <title>The Global Catalogue of Microorganisms (GCM) 10K type strain sequencing project: providing services to taxonomists for standard genome sequencing and annotation.</title>
        <authorList>
            <consortium name="The Broad Institute Genomics Platform"/>
            <consortium name="The Broad Institute Genome Sequencing Center for Infectious Disease"/>
            <person name="Wu L."/>
            <person name="Ma J."/>
        </authorList>
    </citation>
    <scope>NUCLEOTIDE SEQUENCE [LARGE SCALE GENOMIC DNA]</scope>
    <source>
        <strain evidence="2">CCM 9110</strain>
    </source>
</reference>
<gene>
    <name evidence="1" type="ORF">ACFQ41_00570</name>
</gene>
<dbReference type="EMBL" id="JBHTOA010000005">
    <property type="protein sequence ID" value="MFD1397798.1"/>
    <property type="molecule type" value="Genomic_DNA"/>
</dbReference>
<comment type="caution">
    <text evidence="1">The sequence shown here is derived from an EMBL/GenBank/DDBJ whole genome shotgun (WGS) entry which is preliminary data.</text>
</comment>
<dbReference type="RefSeq" id="WP_204119506.1">
    <property type="nucleotide sequence ID" value="NZ_BOLV01000016.1"/>
</dbReference>
<evidence type="ECO:0000313" key="2">
    <source>
        <dbReference type="Proteomes" id="UP001597199"/>
    </source>
</evidence>
<sequence>MSKIVYIPLDERPCNLAYPLRLFTQLDDVTVVAPPAALLGHKKLPANVSALRDFLKAESVDADAVVYSTEMLAYGGLLPSRIYPEADKPDIADYEAFLKGLKTTNPALKLYGSNLIMRTPRYSSGDEEPAYYEDYGAEIFRYGWLIDKENREGLDDAERAEERQLSRTVPAEDIADYEQRRENNLKVNLANIDLVRAGVIDYLAIPQDDSAPYGYTAHDQAAVYPLIKKTRLQARIGTYPGADEAGYTLLARAVQGLTGGSFSIYPLYASEIGKTQIPLYEDRPLCESVKSHILSAGAQVALSPDSADLILAVNTPGKQMIEARDQRTHADVTYDTYRNLRAFVSQIGGLLDAGKAVAVADSAYANGADLELIEMLDTQGLLPKLAAYRGWNTNCNTLGSTISAAMIQRNAKPAVRWHEILTALLDDAFYQSVVRGEVTDNWLPRFGLNYFDLKDQADAVGAEVAKQIEALATTTLQHSLAGAKLQPQISFPWNRMFEINCAYTTLEV</sequence>
<protein>
    <submittedName>
        <fullName evidence="1">DUF4127 family protein</fullName>
    </submittedName>
</protein>
<organism evidence="1 2">
    <name type="scientific">Lacticaseibacillus suilingensis</name>
    <dbReference type="NCBI Taxonomy" id="2799577"/>
    <lineage>
        <taxon>Bacteria</taxon>
        <taxon>Bacillati</taxon>
        <taxon>Bacillota</taxon>
        <taxon>Bacilli</taxon>
        <taxon>Lactobacillales</taxon>
        <taxon>Lactobacillaceae</taxon>
        <taxon>Lacticaseibacillus</taxon>
    </lineage>
</organism>
<proteinExistence type="predicted"/>
<keyword evidence="2" id="KW-1185">Reference proteome</keyword>
<dbReference type="Proteomes" id="UP001597199">
    <property type="component" value="Unassembled WGS sequence"/>
</dbReference>
<evidence type="ECO:0000313" key="1">
    <source>
        <dbReference type="EMBL" id="MFD1397798.1"/>
    </source>
</evidence>
<dbReference type="Pfam" id="PF13552">
    <property type="entry name" value="DUF4127"/>
    <property type="match status" value="1"/>
</dbReference>